<dbReference type="InterPro" id="IPR012341">
    <property type="entry name" value="6hp_glycosidase-like_sf"/>
</dbReference>
<evidence type="ECO:0000259" key="6">
    <source>
        <dbReference type="Pfam" id="PF02927"/>
    </source>
</evidence>
<dbReference type="Pfam" id="PF00759">
    <property type="entry name" value="Glyco_hydro_9"/>
    <property type="match status" value="1"/>
</dbReference>
<reference evidence="7 8" key="1">
    <citation type="submission" date="2023-12" db="EMBL/GenBank/DDBJ databases">
        <title>Description of an unclassified Opitutus bacterium of Verrucomicrobiota.</title>
        <authorList>
            <person name="Zhang D.-F."/>
        </authorList>
    </citation>
    <scope>NUCLEOTIDE SEQUENCE [LARGE SCALE GENOMIC DNA]</scope>
    <source>
        <strain evidence="7 8">WL0086</strain>
    </source>
</reference>
<organism evidence="7 8">
    <name type="scientific">Actomonas aquatica</name>
    <dbReference type="NCBI Taxonomy" id="2866162"/>
    <lineage>
        <taxon>Bacteria</taxon>
        <taxon>Pseudomonadati</taxon>
        <taxon>Verrucomicrobiota</taxon>
        <taxon>Opitutia</taxon>
        <taxon>Opitutales</taxon>
        <taxon>Opitutaceae</taxon>
        <taxon>Actomonas</taxon>
    </lineage>
</organism>
<evidence type="ECO:0000313" key="7">
    <source>
        <dbReference type="EMBL" id="WRQ86069.1"/>
    </source>
</evidence>
<keyword evidence="8" id="KW-1185">Reference proteome</keyword>
<evidence type="ECO:0000256" key="2">
    <source>
        <dbReference type="ARBA" id="ARBA00023277"/>
    </source>
</evidence>
<evidence type="ECO:0000256" key="3">
    <source>
        <dbReference type="ARBA" id="ARBA00023326"/>
    </source>
</evidence>
<dbReference type="InterPro" id="IPR004197">
    <property type="entry name" value="Cellulase_Ig-like"/>
</dbReference>
<feature type="signal peptide" evidence="4">
    <location>
        <begin position="1"/>
        <end position="26"/>
    </location>
</feature>
<sequence length="845" mass="92864">METPASLRLVGLALSLTLCATAPAQAPSTSTPAPPALALNDSGYFATPGLDVMLADDFYPEGHQGGVSVIQNGRRVATNGDLRLEPTPGQWSPIPRLVERTVDAATGTISAHFAYPDAKRDRTGFNPILYPDLAFDYTVRIAPAPTESTAGAPAFRITVDLHAPLPEDWVGRVGFNWEFFPGYLFGAVYDLDGQTGLFPRQANGPTALNPQPTNLDKVIGDRVLPLPLASGRRLTVAPDRPDQRLSIRAVRGDDLALYDGRSQHTNGWFIVRATLPGGVTAGALEWIVSAATLPDWQRDPAVQVSQVGYHPAQPKFAVVELDRRAPLAASVRLEHIHPDGTVTTALTQPATAARWDGDFLRYTYLKFDFSTVTTPGLYRVRYGDDATSVTFRIDPDLYTRDVWQPTLETFLPVQMCHVRVNDRYRVWHDFCHLDDALMAPTDFNHFDGYTQGPSTLTAFNPGDFVPGLDRGGWHDAGDHDLRIESQIHTVYGLALAWEHFGIRYDNTAIDQARRIVELQEPDGQPDLLQQIEHGLISIVPAYESLGRLYRGIITPSHRQYVLLGDPTAGTDNVSGGTDDNWVFTEDNPRREIDTAAGLAAGARALRHFNPELADRALTIAIALWDHTTGDQPAHRITAAVELLLATEDERYATWLRTHADAIAESFERTGWAVGRTLPLIDDAAYHETLNTAARANATTVAAQAAETPYGIPYRPAIWGAGWNIQSFGRRAYYLHRTWPDLYPADYYLNALNFVLGCHPGDNPLSFVSGVGANSVEVAYGINRADESYIPGGIASGTALIRPDFPELLRWPYLWQQTEYVLGYGTTDFLTLALAAQHELSLADSP</sequence>
<proteinExistence type="inferred from homology"/>
<dbReference type="GO" id="GO:0016787">
    <property type="term" value="F:hydrolase activity"/>
    <property type="evidence" value="ECO:0007669"/>
    <property type="project" value="UniProtKB-KW"/>
</dbReference>
<dbReference type="InterPro" id="IPR014756">
    <property type="entry name" value="Ig_E-set"/>
</dbReference>
<feature type="chain" id="PRO_5047392495" evidence="4">
    <location>
        <begin position="27"/>
        <end position="845"/>
    </location>
</feature>
<dbReference type="InterPro" id="IPR013783">
    <property type="entry name" value="Ig-like_fold"/>
</dbReference>
<feature type="domain" description="Cellulase Ig-like" evidence="6">
    <location>
        <begin position="298"/>
        <end position="385"/>
    </location>
</feature>
<dbReference type="CDD" id="cd02850">
    <property type="entry name" value="E_set_Cellulase_N"/>
    <property type="match status" value="1"/>
</dbReference>
<dbReference type="RefSeq" id="WP_221031580.1">
    <property type="nucleotide sequence ID" value="NZ_CP139781.1"/>
</dbReference>
<dbReference type="SUPFAM" id="SSF48208">
    <property type="entry name" value="Six-hairpin glycosidases"/>
    <property type="match status" value="1"/>
</dbReference>
<comment type="similarity">
    <text evidence="1">Belongs to the glycosyl hydrolase 9 (cellulase E) family.</text>
</comment>
<evidence type="ECO:0000313" key="8">
    <source>
        <dbReference type="Proteomes" id="UP000738431"/>
    </source>
</evidence>
<feature type="domain" description="Glycoside hydrolase family 9" evidence="5">
    <location>
        <begin position="427"/>
        <end position="776"/>
    </location>
</feature>
<gene>
    <name evidence="7" type="ORF">K1X11_014740</name>
</gene>
<evidence type="ECO:0000256" key="1">
    <source>
        <dbReference type="ARBA" id="ARBA00007072"/>
    </source>
</evidence>
<accession>A0ABZ1C2Z4</accession>
<dbReference type="Pfam" id="PF02927">
    <property type="entry name" value="CelD_N"/>
    <property type="match status" value="1"/>
</dbReference>
<dbReference type="SUPFAM" id="SSF81296">
    <property type="entry name" value="E set domains"/>
    <property type="match status" value="1"/>
</dbReference>
<evidence type="ECO:0000259" key="5">
    <source>
        <dbReference type="Pfam" id="PF00759"/>
    </source>
</evidence>
<protein>
    <submittedName>
        <fullName evidence="7">Glycoside hydrolase family 9 protein</fullName>
    </submittedName>
</protein>
<keyword evidence="3" id="KW-0624">Polysaccharide degradation</keyword>
<keyword evidence="7" id="KW-0378">Hydrolase</keyword>
<keyword evidence="4" id="KW-0732">Signal</keyword>
<dbReference type="EMBL" id="CP139781">
    <property type="protein sequence ID" value="WRQ86069.1"/>
    <property type="molecule type" value="Genomic_DNA"/>
</dbReference>
<dbReference type="InterPro" id="IPR008928">
    <property type="entry name" value="6-hairpin_glycosidase_sf"/>
</dbReference>
<dbReference type="Proteomes" id="UP000738431">
    <property type="component" value="Chromosome"/>
</dbReference>
<evidence type="ECO:0000256" key="4">
    <source>
        <dbReference type="SAM" id="SignalP"/>
    </source>
</evidence>
<dbReference type="InterPro" id="IPR001701">
    <property type="entry name" value="Glyco_hydro_9"/>
</dbReference>
<dbReference type="Gene3D" id="1.50.10.10">
    <property type="match status" value="1"/>
</dbReference>
<name>A0ABZ1C2Z4_9BACT</name>
<dbReference type="Gene3D" id="2.60.40.10">
    <property type="entry name" value="Immunoglobulins"/>
    <property type="match status" value="1"/>
</dbReference>
<keyword evidence="2" id="KW-0119">Carbohydrate metabolism</keyword>